<keyword evidence="1" id="KW-0521">NADP</keyword>
<dbReference type="Proteomes" id="UP000472267">
    <property type="component" value="Chromosome 12"/>
</dbReference>
<dbReference type="OMA" id="IQCITAD"/>
<dbReference type="AlphaFoldDB" id="A0A672J1F1"/>
<dbReference type="InterPro" id="IPR036291">
    <property type="entry name" value="NAD(P)-bd_dom_sf"/>
</dbReference>
<dbReference type="SUPFAM" id="SSF51735">
    <property type="entry name" value="NAD(P)-binding Rossmann-fold domains"/>
    <property type="match status" value="1"/>
</dbReference>
<keyword evidence="4" id="KW-1185">Reference proteome</keyword>
<dbReference type="Gene3D" id="3.40.50.720">
    <property type="entry name" value="NAD(P)-binding Rossmann-like Domain"/>
    <property type="match status" value="1"/>
</dbReference>
<dbReference type="InterPro" id="IPR051721">
    <property type="entry name" value="Biopterin_syn/organic_redct"/>
</dbReference>
<dbReference type="Ensembl" id="ENSSFAT00005048724.1">
    <property type="protein sequence ID" value="ENSSFAP00005047129.1"/>
    <property type="gene ID" value="ENSSFAG00005022925.1"/>
</dbReference>
<reference evidence="3" key="3">
    <citation type="submission" date="2025-09" db="UniProtKB">
        <authorList>
            <consortium name="Ensembl"/>
        </authorList>
    </citation>
    <scope>IDENTIFICATION</scope>
</reference>
<dbReference type="InParanoid" id="A0A672J1F1"/>
<dbReference type="GO" id="GO:0004757">
    <property type="term" value="F:sepiapterin reductase (NADP+) activity"/>
    <property type="evidence" value="ECO:0007669"/>
    <property type="project" value="TreeGrafter"/>
</dbReference>
<proteinExistence type="predicted"/>
<accession>A0A672J1F1</accession>
<protein>
    <recommendedName>
        <fullName evidence="5">Sepiapterin reductase</fullName>
    </recommendedName>
</protein>
<dbReference type="PANTHER" id="PTHR44085:SF2">
    <property type="entry name" value="SEPIAPTERIN REDUCTASE"/>
    <property type="match status" value="1"/>
</dbReference>
<organism evidence="3 4">
    <name type="scientific">Salarias fasciatus</name>
    <name type="common">Jewelled blenny</name>
    <name type="synonym">Blennius fasciatus</name>
    <dbReference type="NCBI Taxonomy" id="181472"/>
    <lineage>
        <taxon>Eukaryota</taxon>
        <taxon>Metazoa</taxon>
        <taxon>Chordata</taxon>
        <taxon>Craniata</taxon>
        <taxon>Vertebrata</taxon>
        <taxon>Euteleostomi</taxon>
        <taxon>Actinopterygii</taxon>
        <taxon>Neopterygii</taxon>
        <taxon>Teleostei</taxon>
        <taxon>Neoteleostei</taxon>
        <taxon>Acanthomorphata</taxon>
        <taxon>Ovalentaria</taxon>
        <taxon>Blenniimorphae</taxon>
        <taxon>Blenniiformes</taxon>
        <taxon>Blennioidei</taxon>
        <taxon>Blenniidae</taxon>
        <taxon>Salariinae</taxon>
        <taxon>Salarias</taxon>
    </lineage>
</organism>
<dbReference type="PANTHER" id="PTHR44085">
    <property type="entry name" value="SEPIAPTERIN REDUCTASE"/>
    <property type="match status" value="1"/>
</dbReference>
<sequence>MSVIHSENLNSLGRSLCIITGAWKGFGRALTHRVVYLLRPGSVLLLVARSAVLLQELQSFCEEQQLLIQCITADLSTKDGVNETVRGARQQAANELDHVLPLCVILSETVDNSNWLHFHCPAHCLQSFL</sequence>
<evidence type="ECO:0000313" key="3">
    <source>
        <dbReference type="Ensembl" id="ENSSFAP00005047129.1"/>
    </source>
</evidence>
<reference evidence="3" key="2">
    <citation type="submission" date="2025-08" db="UniProtKB">
        <authorList>
            <consortium name="Ensembl"/>
        </authorList>
    </citation>
    <scope>IDENTIFICATION</scope>
</reference>
<evidence type="ECO:0008006" key="5">
    <source>
        <dbReference type="Google" id="ProtNLM"/>
    </source>
</evidence>
<name>A0A672J1F1_SALFA</name>
<evidence type="ECO:0000256" key="2">
    <source>
        <dbReference type="ARBA" id="ARBA00023002"/>
    </source>
</evidence>
<keyword evidence="2" id="KW-0560">Oxidoreductase</keyword>
<evidence type="ECO:0000256" key="1">
    <source>
        <dbReference type="ARBA" id="ARBA00022857"/>
    </source>
</evidence>
<evidence type="ECO:0000313" key="4">
    <source>
        <dbReference type="Proteomes" id="UP000472267"/>
    </source>
</evidence>
<dbReference type="GO" id="GO:0006729">
    <property type="term" value="P:tetrahydrobiopterin biosynthetic process"/>
    <property type="evidence" value="ECO:0007669"/>
    <property type="project" value="TreeGrafter"/>
</dbReference>
<reference evidence="3" key="1">
    <citation type="submission" date="2019-06" db="EMBL/GenBank/DDBJ databases">
        <authorList>
            <consortium name="Wellcome Sanger Institute Data Sharing"/>
        </authorList>
    </citation>
    <scope>NUCLEOTIDE SEQUENCE [LARGE SCALE GENOMIC DNA]</scope>
</reference>